<dbReference type="EMBL" id="LBWS01000026">
    <property type="protein sequence ID" value="KKR14521.1"/>
    <property type="molecule type" value="Genomic_DNA"/>
</dbReference>
<protein>
    <submittedName>
        <fullName evidence="1">Uncharacterized protein</fullName>
    </submittedName>
</protein>
<accession>A0A0G0NNY2</accession>
<organism evidence="1 2">
    <name type="scientific">Candidatus Falkowbacteria bacterium GW2011_GWA2_39_24</name>
    <dbReference type="NCBI Taxonomy" id="1618634"/>
    <lineage>
        <taxon>Bacteria</taxon>
        <taxon>Candidatus Falkowiibacteriota</taxon>
    </lineage>
</organism>
<dbReference type="Proteomes" id="UP000034048">
    <property type="component" value="Unassembled WGS sequence"/>
</dbReference>
<evidence type="ECO:0000313" key="1">
    <source>
        <dbReference type="EMBL" id="KKR14521.1"/>
    </source>
</evidence>
<gene>
    <name evidence="1" type="ORF">UT42_C0026G0006</name>
</gene>
<feature type="non-terminal residue" evidence="1">
    <location>
        <position position="38"/>
    </location>
</feature>
<comment type="caution">
    <text evidence="1">The sequence shown here is derived from an EMBL/GenBank/DDBJ whole genome shotgun (WGS) entry which is preliminary data.</text>
</comment>
<reference evidence="1 2" key="1">
    <citation type="journal article" date="2015" name="Nature">
        <title>rRNA introns, odd ribosomes, and small enigmatic genomes across a large radiation of phyla.</title>
        <authorList>
            <person name="Brown C.T."/>
            <person name="Hug L.A."/>
            <person name="Thomas B.C."/>
            <person name="Sharon I."/>
            <person name="Castelle C.J."/>
            <person name="Singh A."/>
            <person name="Wilkins M.J."/>
            <person name="Williams K.H."/>
            <person name="Banfield J.F."/>
        </authorList>
    </citation>
    <scope>NUCLEOTIDE SEQUENCE [LARGE SCALE GENOMIC DNA]</scope>
</reference>
<dbReference type="AlphaFoldDB" id="A0A0G0NNY2"/>
<sequence>MRRVYRRAKPKEEKKFRVNQQIRAERVMVIGAEGENIG</sequence>
<proteinExistence type="predicted"/>
<name>A0A0G0NNY2_9BACT</name>
<evidence type="ECO:0000313" key="2">
    <source>
        <dbReference type="Proteomes" id="UP000034048"/>
    </source>
</evidence>